<feature type="region of interest" description="Disordered" evidence="1">
    <location>
        <begin position="139"/>
        <end position="168"/>
    </location>
</feature>
<feature type="compositionally biased region" description="Polar residues" evidence="1">
    <location>
        <begin position="53"/>
        <end position="65"/>
    </location>
</feature>
<dbReference type="InterPro" id="IPR000014">
    <property type="entry name" value="PAS"/>
</dbReference>
<name>A0A3A2ZAB3_9EURO</name>
<feature type="non-terminal residue" evidence="3">
    <location>
        <position position="831"/>
    </location>
</feature>
<evidence type="ECO:0000313" key="3">
    <source>
        <dbReference type="EMBL" id="RJE18227.1"/>
    </source>
</evidence>
<feature type="region of interest" description="Disordered" evidence="1">
    <location>
        <begin position="793"/>
        <end position="831"/>
    </location>
</feature>
<dbReference type="STRING" id="2070753.A0A3A2ZAB3"/>
<feature type="compositionally biased region" description="Polar residues" evidence="1">
    <location>
        <begin position="140"/>
        <end position="160"/>
    </location>
</feature>
<evidence type="ECO:0000256" key="1">
    <source>
        <dbReference type="SAM" id="MobiDB-lite"/>
    </source>
</evidence>
<feature type="region of interest" description="Disordered" evidence="1">
    <location>
        <begin position="367"/>
        <end position="443"/>
    </location>
</feature>
<feature type="domain" description="DUF7891" evidence="2">
    <location>
        <begin position="486"/>
        <end position="575"/>
    </location>
</feature>
<keyword evidence="3" id="KW-0418">Kinase</keyword>
<dbReference type="Pfam" id="PF25421">
    <property type="entry name" value="DUF7891"/>
    <property type="match status" value="1"/>
</dbReference>
<feature type="compositionally biased region" description="Basic and acidic residues" evidence="1">
    <location>
        <begin position="237"/>
        <end position="246"/>
    </location>
</feature>
<dbReference type="InterPro" id="IPR057213">
    <property type="entry name" value="DUF7891"/>
</dbReference>
<feature type="region of interest" description="Disordered" evidence="1">
    <location>
        <begin position="203"/>
        <end position="260"/>
    </location>
</feature>
<accession>A0A3A2ZAB3</accession>
<dbReference type="AlphaFoldDB" id="A0A3A2ZAB3"/>
<evidence type="ECO:0000259" key="2">
    <source>
        <dbReference type="Pfam" id="PF25421"/>
    </source>
</evidence>
<feature type="compositionally biased region" description="Polar residues" evidence="1">
    <location>
        <begin position="745"/>
        <end position="779"/>
    </location>
</feature>
<gene>
    <name evidence="3" type="ORF">PHISCL_09433</name>
</gene>
<evidence type="ECO:0000313" key="4">
    <source>
        <dbReference type="Proteomes" id="UP000266188"/>
    </source>
</evidence>
<protein>
    <submittedName>
        <fullName evidence="3">Serine threonine protein kinase</fullName>
    </submittedName>
</protein>
<comment type="caution">
    <text evidence="3">The sequence shown here is derived from an EMBL/GenBank/DDBJ whole genome shotgun (WGS) entry which is preliminary data.</text>
</comment>
<keyword evidence="3" id="KW-0808">Transferase</keyword>
<feature type="region of interest" description="Disordered" evidence="1">
    <location>
        <begin position="53"/>
        <end position="94"/>
    </location>
</feature>
<keyword evidence="4" id="KW-1185">Reference proteome</keyword>
<dbReference type="OrthoDB" id="10252171at2759"/>
<proteinExistence type="predicted"/>
<feature type="compositionally biased region" description="Basic and acidic residues" evidence="1">
    <location>
        <begin position="410"/>
        <end position="420"/>
    </location>
</feature>
<dbReference type="GO" id="GO:0016301">
    <property type="term" value="F:kinase activity"/>
    <property type="evidence" value="ECO:0007669"/>
    <property type="project" value="UniProtKB-KW"/>
</dbReference>
<sequence>MSTDDYMTRSLDSFSSEYDHLSRSPLCEEFGLGPSGLDRIRQQPSRVLTLPNMSMSSLSPATPQHRSPSPRSRSSSRARSMRVPSNTSAPTLEDLHRFPSESLHSFSFSQQSEELFHSRQNILKRSIDFMRGRFGWASGNAGTADSQARNSETDIQSTADHLSRASVSGKEDLSNYASIVRGPMTGPAYMGAGNVFEKSFTEHKQRVESQEAGNETDASHDSVGEYPHFFSPLPNDHISHQKRELKSSPSSRRVSLKRTYSDASSDSLQSKLMEILAHPYSTTDPFSSLSSSTWGLGFPVPALHTHSSKWNPVSQAVFRTEAQAPWTILAANDLSCLIFGVSQAEVRRLSILKVVHKDHRQWLESKLQDPSAVPVAKPNPSPDKTPIRPVNSRLPGLGNGVTAQLLSKPPSRERAPKRSQTDGGYGSSTNKIKPTNHPSHKSRGVLICGDVVPIQKRDGTTGSASVWVMEKRGGLIWVLEEITENVAYVGCDDTWNITEAYGDLDKIWGQEMVKPGQRITELLPRLPSECLQGSPTAGLTKIADMKHFAALTAGGISIPVTVSKAQNERCLRISSFPHVAGMMVLSSSSLNVISSNSVFSSALFGQERPEGMHISELIPGFNDLLHVLTEEDKVPLVDGMLIPDHSFRRARTLSILREGKSSVASVFAEPTGLAANHRDGSVIAVDIQMRVVKSGTIFPKGREEKSRARDDDDEDETLFTELVYALWITYSRQLHSTGPATKVSRSYSQAATGPTNSPVTNLSTQNSNFNTNPSQPSVGTQISSTTLTQQLNEAASEPLTDRPVQPVPQVKLANTKKETPETAKKRTISDY</sequence>
<dbReference type="Proteomes" id="UP000266188">
    <property type="component" value="Unassembled WGS sequence"/>
</dbReference>
<dbReference type="EMBL" id="MVGC01000595">
    <property type="protein sequence ID" value="RJE18227.1"/>
    <property type="molecule type" value="Genomic_DNA"/>
</dbReference>
<feature type="region of interest" description="Disordered" evidence="1">
    <location>
        <begin position="745"/>
        <end position="781"/>
    </location>
</feature>
<organism evidence="3 4">
    <name type="scientific">Aspergillus sclerotialis</name>
    <dbReference type="NCBI Taxonomy" id="2070753"/>
    <lineage>
        <taxon>Eukaryota</taxon>
        <taxon>Fungi</taxon>
        <taxon>Dikarya</taxon>
        <taxon>Ascomycota</taxon>
        <taxon>Pezizomycotina</taxon>
        <taxon>Eurotiomycetes</taxon>
        <taxon>Eurotiomycetidae</taxon>
        <taxon>Eurotiales</taxon>
        <taxon>Aspergillaceae</taxon>
        <taxon>Aspergillus</taxon>
        <taxon>Aspergillus subgen. Polypaecilum</taxon>
    </lineage>
</organism>
<feature type="compositionally biased region" description="Basic and acidic residues" evidence="1">
    <location>
        <begin position="815"/>
        <end position="831"/>
    </location>
</feature>
<feature type="compositionally biased region" description="Polar residues" evidence="1">
    <location>
        <begin position="427"/>
        <end position="437"/>
    </location>
</feature>
<reference evidence="4" key="1">
    <citation type="submission" date="2017-02" db="EMBL/GenBank/DDBJ databases">
        <authorList>
            <person name="Tafer H."/>
            <person name="Lopandic K."/>
        </authorList>
    </citation>
    <scope>NUCLEOTIDE SEQUENCE [LARGE SCALE GENOMIC DNA]</scope>
    <source>
        <strain evidence="4">CBS 366.77</strain>
    </source>
</reference>
<dbReference type="CDD" id="cd00130">
    <property type="entry name" value="PAS"/>
    <property type="match status" value="1"/>
</dbReference>